<dbReference type="PROSITE" id="PS51257">
    <property type="entry name" value="PROKAR_LIPOPROTEIN"/>
    <property type="match status" value="1"/>
</dbReference>
<dbReference type="EMBL" id="WEGI01000012">
    <property type="protein sequence ID" value="MQY29818.1"/>
    <property type="molecule type" value="Genomic_DNA"/>
</dbReference>
<keyword evidence="1" id="KW-0732">Signal</keyword>
<organism evidence="2 3">
    <name type="scientific">Nocardia aurantia</name>
    <dbReference type="NCBI Taxonomy" id="2585199"/>
    <lineage>
        <taxon>Bacteria</taxon>
        <taxon>Bacillati</taxon>
        <taxon>Actinomycetota</taxon>
        <taxon>Actinomycetes</taxon>
        <taxon>Mycobacteriales</taxon>
        <taxon>Nocardiaceae</taxon>
        <taxon>Nocardia</taxon>
    </lineage>
</organism>
<feature type="chain" id="PRO_5039519364" evidence="1">
    <location>
        <begin position="20"/>
        <end position="50"/>
    </location>
</feature>
<feature type="signal peptide" evidence="1">
    <location>
        <begin position="1"/>
        <end position="19"/>
    </location>
</feature>
<dbReference type="AlphaFoldDB" id="A0A7K0DW56"/>
<evidence type="ECO:0000256" key="1">
    <source>
        <dbReference type="SAM" id="SignalP"/>
    </source>
</evidence>
<sequence>MAGGRVGARVIAAIRAVVAAGSLAVACTASTITQTGSIEDAPRPVATRRW</sequence>
<protein>
    <submittedName>
        <fullName evidence="2">Uncharacterized protein</fullName>
    </submittedName>
</protein>
<comment type="caution">
    <text evidence="2">The sequence shown here is derived from an EMBL/GenBank/DDBJ whole genome shotgun (WGS) entry which is preliminary data.</text>
</comment>
<gene>
    <name evidence="2" type="ORF">NRB56_54110</name>
</gene>
<dbReference type="Proteomes" id="UP000431401">
    <property type="component" value="Unassembled WGS sequence"/>
</dbReference>
<reference evidence="2 3" key="1">
    <citation type="submission" date="2019-10" db="EMBL/GenBank/DDBJ databases">
        <title>Nocardia macrotermitis sp. nov. and Nocardia aurantia sp. nov., isolated from the gut of fungus growing-termite Macrotermes natalensis.</title>
        <authorList>
            <person name="Benndorf R."/>
            <person name="Schwitalla J."/>
            <person name="Martin K."/>
            <person name="De Beer W."/>
            <person name="Kaster A.-K."/>
            <person name="Vollmers J."/>
            <person name="Poulsen M."/>
            <person name="Beemelmanns C."/>
        </authorList>
    </citation>
    <scope>NUCLEOTIDE SEQUENCE [LARGE SCALE GENOMIC DNA]</scope>
    <source>
        <strain evidence="2 3">RB56</strain>
    </source>
</reference>
<evidence type="ECO:0000313" key="2">
    <source>
        <dbReference type="EMBL" id="MQY29818.1"/>
    </source>
</evidence>
<evidence type="ECO:0000313" key="3">
    <source>
        <dbReference type="Proteomes" id="UP000431401"/>
    </source>
</evidence>
<name>A0A7K0DW56_9NOCA</name>
<keyword evidence="3" id="KW-1185">Reference proteome</keyword>
<proteinExistence type="predicted"/>
<accession>A0A7K0DW56</accession>